<reference evidence="3" key="2">
    <citation type="submission" date="2020-09" db="EMBL/GenBank/DDBJ databases">
        <authorList>
            <person name="Sun Q."/>
            <person name="Ohkuma M."/>
        </authorList>
    </citation>
    <scope>NUCLEOTIDE SEQUENCE</scope>
    <source>
        <strain evidence="3">JCM 4125</strain>
    </source>
</reference>
<sequence>MSMDWAATVTTVGGVAATLIGVVAGSLLTSRSDRAHWARDKQIAACSAIVAESTRVQLALRRAWTHGDAVDWVQWNVALGTIWLVGSPAVVQAAARVDEVFWACSDRFVRNTGAGADDWDEARDRMEAARLHFINTARHYIDPERTRLTQVPVSRPAWRRATGRAVGPQPDPGNAPDAA</sequence>
<reference evidence="3" key="1">
    <citation type="journal article" date="2014" name="Int. J. Syst. Evol. Microbiol.">
        <title>Complete genome sequence of Corynebacterium casei LMG S-19264T (=DSM 44701T), isolated from a smear-ripened cheese.</title>
        <authorList>
            <consortium name="US DOE Joint Genome Institute (JGI-PGF)"/>
            <person name="Walter F."/>
            <person name="Albersmeier A."/>
            <person name="Kalinowski J."/>
            <person name="Ruckert C."/>
        </authorList>
    </citation>
    <scope>NUCLEOTIDE SEQUENCE</scope>
    <source>
        <strain evidence="3">JCM 4125</strain>
    </source>
</reference>
<comment type="caution">
    <text evidence="3">The sequence shown here is derived from an EMBL/GenBank/DDBJ whole genome shotgun (WGS) entry which is preliminary data.</text>
</comment>
<dbReference type="RefSeq" id="WP_189712247.1">
    <property type="nucleotide sequence ID" value="NZ_BMSA01000009.1"/>
</dbReference>
<dbReference type="EMBL" id="BMSA01000009">
    <property type="protein sequence ID" value="GGT55271.1"/>
    <property type="molecule type" value="Genomic_DNA"/>
</dbReference>
<dbReference type="Proteomes" id="UP000646776">
    <property type="component" value="Unassembled WGS sequence"/>
</dbReference>
<accession>A0A918HCW9</accession>
<feature type="region of interest" description="Disordered" evidence="1">
    <location>
        <begin position="158"/>
        <end position="179"/>
    </location>
</feature>
<dbReference type="AlphaFoldDB" id="A0A918HCW9"/>
<evidence type="ECO:0000313" key="3">
    <source>
        <dbReference type="EMBL" id="GGT55271.1"/>
    </source>
</evidence>
<name>A0A918HCW9_9ACTN</name>
<proteinExistence type="predicted"/>
<evidence type="ECO:0000256" key="1">
    <source>
        <dbReference type="SAM" id="MobiDB-lite"/>
    </source>
</evidence>
<keyword evidence="4" id="KW-1185">Reference proteome</keyword>
<evidence type="ECO:0000256" key="2">
    <source>
        <dbReference type="SAM" id="Phobius"/>
    </source>
</evidence>
<keyword evidence="2" id="KW-1133">Transmembrane helix</keyword>
<gene>
    <name evidence="3" type="ORF">GCM10010226_35410</name>
</gene>
<keyword evidence="2" id="KW-0812">Transmembrane</keyword>
<feature type="transmembrane region" description="Helical" evidence="2">
    <location>
        <begin position="6"/>
        <end position="29"/>
    </location>
</feature>
<evidence type="ECO:0000313" key="4">
    <source>
        <dbReference type="Proteomes" id="UP000646776"/>
    </source>
</evidence>
<keyword evidence="2" id="KW-0472">Membrane</keyword>
<organism evidence="3 4">
    <name type="scientific">Streptomyces phaeofaciens</name>
    <dbReference type="NCBI Taxonomy" id="68254"/>
    <lineage>
        <taxon>Bacteria</taxon>
        <taxon>Bacillati</taxon>
        <taxon>Actinomycetota</taxon>
        <taxon>Actinomycetes</taxon>
        <taxon>Kitasatosporales</taxon>
        <taxon>Streptomycetaceae</taxon>
        <taxon>Streptomyces</taxon>
    </lineage>
</organism>
<protein>
    <submittedName>
        <fullName evidence="3">Uncharacterized protein</fullName>
    </submittedName>
</protein>